<name>A0AA85A6N2_9TREM</name>
<reference evidence="2" key="1">
    <citation type="submission" date="2023-11" db="UniProtKB">
        <authorList>
            <consortium name="WormBaseParasite"/>
        </authorList>
    </citation>
    <scope>IDENTIFICATION</scope>
</reference>
<evidence type="ECO:0000313" key="1">
    <source>
        <dbReference type="Proteomes" id="UP000050790"/>
    </source>
</evidence>
<evidence type="ECO:0000313" key="2">
    <source>
        <dbReference type="WBParaSite" id="SMRG1_66620.1"/>
    </source>
</evidence>
<protein>
    <submittedName>
        <fullName evidence="2">Uncharacterized protein</fullName>
    </submittedName>
</protein>
<accession>A0AA85A6N2</accession>
<proteinExistence type="predicted"/>
<dbReference type="WBParaSite" id="SMRG1_66620.1">
    <property type="protein sequence ID" value="SMRG1_66620.1"/>
    <property type="gene ID" value="SMRG1_66620"/>
</dbReference>
<sequence length="169" mass="19930">MRKTIIYKEKPSSNSSDDYYDEVVETTWVVKLGDKNITDKDLLNYLNNQTKDEDLFERKNGSKNSDESTIETETSWFTMGRKNNLTEKDIMKFFDDQLDLDDLLKTVLPTGKEKTPSREVISRKVWISDNLDKELKEWNFDQIVQDTFKDILKQKFSSFVIITRYSSVL</sequence>
<dbReference type="Proteomes" id="UP000050790">
    <property type="component" value="Unassembled WGS sequence"/>
</dbReference>
<dbReference type="AlphaFoldDB" id="A0AA85A6N2"/>
<organism evidence="1 2">
    <name type="scientific">Schistosoma margrebowiei</name>
    <dbReference type="NCBI Taxonomy" id="48269"/>
    <lineage>
        <taxon>Eukaryota</taxon>
        <taxon>Metazoa</taxon>
        <taxon>Spiralia</taxon>
        <taxon>Lophotrochozoa</taxon>
        <taxon>Platyhelminthes</taxon>
        <taxon>Trematoda</taxon>
        <taxon>Digenea</taxon>
        <taxon>Strigeidida</taxon>
        <taxon>Schistosomatoidea</taxon>
        <taxon>Schistosomatidae</taxon>
        <taxon>Schistosoma</taxon>
    </lineage>
</organism>